<comment type="caution">
    <text evidence="3">The sequence shown here is derived from an EMBL/GenBank/DDBJ whole genome shotgun (WGS) entry which is preliminary data.</text>
</comment>
<organism evidence="3 4">
    <name type="scientific">Actinomadura decatromicini</name>
    <dbReference type="NCBI Taxonomy" id="2604572"/>
    <lineage>
        <taxon>Bacteria</taxon>
        <taxon>Bacillati</taxon>
        <taxon>Actinomycetota</taxon>
        <taxon>Actinomycetes</taxon>
        <taxon>Streptosporangiales</taxon>
        <taxon>Thermomonosporaceae</taxon>
        <taxon>Actinomadura</taxon>
    </lineage>
</organism>
<keyword evidence="4" id="KW-1185">Reference proteome</keyword>
<dbReference type="Pfam" id="PF13365">
    <property type="entry name" value="Trypsin_2"/>
    <property type="match status" value="1"/>
</dbReference>
<dbReference type="Gene3D" id="2.40.10.120">
    <property type="match status" value="1"/>
</dbReference>
<dbReference type="Proteomes" id="UP000323505">
    <property type="component" value="Unassembled WGS sequence"/>
</dbReference>
<gene>
    <name evidence="3" type="ORF">FXF68_05225</name>
</gene>
<dbReference type="Pfam" id="PF20028">
    <property type="entry name" value="VMAP-C"/>
    <property type="match status" value="1"/>
</dbReference>
<dbReference type="InterPro" id="IPR009003">
    <property type="entry name" value="Peptidase_S1_PA"/>
</dbReference>
<feature type="region of interest" description="Disordered" evidence="1">
    <location>
        <begin position="594"/>
        <end position="632"/>
    </location>
</feature>
<dbReference type="EMBL" id="VSRQ01000001">
    <property type="protein sequence ID" value="TYK53128.1"/>
    <property type="molecule type" value="Genomic_DNA"/>
</dbReference>
<dbReference type="SUPFAM" id="SSF50494">
    <property type="entry name" value="Trypsin-like serine proteases"/>
    <property type="match status" value="1"/>
</dbReference>
<feature type="compositionally biased region" description="Basic and acidic residues" evidence="1">
    <location>
        <begin position="594"/>
        <end position="604"/>
    </location>
</feature>
<feature type="region of interest" description="Disordered" evidence="1">
    <location>
        <begin position="303"/>
        <end position="323"/>
    </location>
</feature>
<accession>A0A5D3FYN0</accession>
<sequence length="632" mass="69121">MGSNTALARYVDSCVVQVPTGRVRGGSGFLVAPGKVLTCAHVLGPKNGSGHAITDRAEICWNGGFYAGSVRMVPSENSGKTLWDFPDLALISLDWPPEAHPYVPLSNELPDDHSLLYATGFKDIYGWDESELGGVWVNYDAPLSSSTNSWLALAEGEFAAGMSGGPILDPERGAICGILTTARKLGFPHGGLGTPATAIRSSFPEVWATEPPVEPRWSRLRAAVLPRERLIAEALRELRPYLRFIQMRCHDLYDRVFDGLRPLPDEPILTAEDLIREVADSLLPSEGPSPLDRLRKEVVASGPGFSSADRYGAEPSGKGGGIASSTDARTALIQIRLSTAGSDDQKLLPSIWTYRDVRRPPSMVYCDDKPSTIERIRERIRPVISKALQELVESGPGGAASEVEDVVLEFALPFDFLCKQEGAVDEWYLDKPFKKLGTQFPVVLRISDRSQDALLQCRRRWRTLQCQEPVAEWVSCRDTGDIGQFYAKFQNVADHTVLMLPHQPADPPGQFVLEAACEAGLPALVWHRRPCPEHLHGRPGVGSALLEHSNGDGDDLLAHPCTGDRLHEALKKWLANRSMRGLPRIVRELRAEAQAHGEGTEHHGRGLTLLWEDPTRPDPDSAVLAGPQGGLA</sequence>
<dbReference type="InterPro" id="IPR045450">
    <property type="entry name" value="VMAP_C"/>
</dbReference>
<dbReference type="RefSeq" id="WP_148757714.1">
    <property type="nucleotide sequence ID" value="NZ_VSRQ01000001.1"/>
</dbReference>
<protein>
    <submittedName>
        <fullName evidence="3">Trypsin-like peptidase domain-containing protein</fullName>
    </submittedName>
</protein>
<proteinExistence type="predicted"/>
<evidence type="ECO:0000259" key="2">
    <source>
        <dbReference type="Pfam" id="PF20028"/>
    </source>
</evidence>
<evidence type="ECO:0000313" key="3">
    <source>
        <dbReference type="EMBL" id="TYK53128.1"/>
    </source>
</evidence>
<name>A0A5D3FYN0_9ACTN</name>
<evidence type="ECO:0000313" key="4">
    <source>
        <dbReference type="Proteomes" id="UP000323505"/>
    </source>
</evidence>
<dbReference type="AlphaFoldDB" id="A0A5D3FYN0"/>
<evidence type="ECO:0000256" key="1">
    <source>
        <dbReference type="SAM" id="MobiDB-lite"/>
    </source>
</evidence>
<feature type="domain" description="vWA-MoxR associated protein C-terminal" evidence="2">
    <location>
        <begin position="350"/>
        <end position="614"/>
    </location>
</feature>
<reference evidence="3 4" key="1">
    <citation type="submission" date="2019-08" db="EMBL/GenBank/DDBJ databases">
        <title>Actinomadura sp. nov. CYP1-5 isolated from mountain soil.</title>
        <authorList>
            <person name="Songsumanus A."/>
            <person name="Kuncharoen N."/>
            <person name="Kudo T."/>
            <person name="Yuki M."/>
            <person name="Igarashi Y."/>
            <person name="Tanasupawat S."/>
        </authorList>
    </citation>
    <scope>NUCLEOTIDE SEQUENCE [LARGE SCALE GENOMIC DNA]</scope>
    <source>
        <strain evidence="3 4">CYP1-5</strain>
    </source>
</reference>